<reference evidence="1 2" key="1">
    <citation type="submission" date="2019-03" db="EMBL/GenBank/DDBJ databases">
        <title>Glutamicibacter sp. LJH19 genome.</title>
        <authorList>
            <person name="Sinai Borker S."/>
            <person name="Kumar R."/>
        </authorList>
    </citation>
    <scope>NUCLEOTIDE SEQUENCE [LARGE SCALE GENOMIC DNA]</scope>
    <source>
        <strain evidence="1 2">LJH19</strain>
    </source>
</reference>
<dbReference type="AlphaFoldDB" id="A0A4Y8U1H3"/>
<comment type="caution">
    <text evidence="1">The sequence shown here is derived from an EMBL/GenBank/DDBJ whole genome shotgun (WGS) entry which is preliminary data.</text>
</comment>
<proteinExistence type="predicted"/>
<dbReference type="Proteomes" id="UP000297638">
    <property type="component" value="Unassembled WGS sequence"/>
</dbReference>
<dbReference type="RefSeq" id="WP_134780479.1">
    <property type="nucleotide sequence ID" value="NZ_SPDS01000001.1"/>
</dbReference>
<organism evidence="1 2">
    <name type="scientific">Glutamicibacter arilaitensis</name>
    <dbReference type="NCBI Taxonomy" id="256701"/>
    <lineage>
        <taxon>Bacteria</taxon>
        <taxon>Bacillati</taxon>
        <taxon>Actinomycetota</taxon>
        <taxon>Actinomycetes</taxon>
        <taxon>Micrococcales</taxon>
        <taxon>Micrococcaceae</taxon>
        <taxon>Glutamicibacter</taxon>
    </lineage>
</organism>
<evidence type="ECO:0000313" key="1">
    <source>
        <dbReference type="EMBL" id="TFH57589.1"/>
    </source>
</evidence>
<evidence type="ECO:0000313" key="2">
    <source>
        <dbReference type="Proteomes" id="UP000297638"/>
    </source>
</evidence>
<sequence length="168" mass="18058">MPRIVSAPMDLVIATHRRIDVRFAGINLTEALPPSRYVPAGSAGMELNLHAVTSDETRRLDSQFYTALETWGANAEKPGADRSLPAPQMPANAVFEPIKANITDDAGTDYTLVAGRVAGTGTDWDATWIYSPAPPEQAKQLVLEFTVSGTPTGHRCVIDLEANDDHGS</sequence>
<gene>
    <name evidence="1" type="ORF">EXY26_11665</name>
</gene>
<dbReference type="EMBL" id="SPDS01000001">
    <property type="protein sequence ID" value="TFH57589.1"/>
    <property type="molecule type" value="Genomic_DNA"/>
</dbReference>
<protein>
    <submittedName>
        <fullName evidence="1">Uncharacterized protein</fullName>
    </submittedName>
</protein>
<name>A0A4Y8U1H3_9MICC</name>
<accession>A0A4Y8U1H3</accession>